<dbReference type="PANTHER" id="PTHR31973:SF187">
    <property type="entry name" value="MUTATOR TRANSPOSASE MUDRA PROTEIN"/>
    <property type="match status" value="1"/>
</dbReference>
<protein>
    <submittedName>
        <fullName evidence="2">Uncharacterized protein</fullName>
    </submittedName>
</protein>
<comment type="caution">
    <text evidence="2">The sequence shown here is derived from an EMBL/GenBank/DDBJ whole genome shotgun (WGS) entry which is preliminary data.</text>
</comment>
<dbReference type="OrthoDB" id="851657at2759"/>
<dbReference type="PANTHER" id="PTHR31973">
    <property type="entry name" value="POLYPROTEIN, PUTATIVE-RELATED"/>
    <property type="match status" value="1"/>
</dbReference>
<dbReference type="STRING" id="93759.A0A1R3HWH6"/>
<keyword evidence="3" id="KW-1185">Reference proteome</keyword>
<gene>
    <name evidence="2" type="ORF">COLO4_26563</name>
</gene>
<proteinExistence type="predicted"/>
<organism evidence="2 3">
    <name type="scientific">Corchorus olitorius</name>
    <dbReference type="NCBI Taxonomy" id="93759"/>
    <lineage>
        <taxon>Eukaryota</taxon>
        <taxon>Viridiplantae</taxon>
        <taxon>Streptophyta</taxon>
        <taxon>Embryophyta</taxon>
        <taxon>Tracheophyta</taxon>
        <taxon>Spermatophyta</taxon>
        <taxon>Magnoliopsida</taxon>
        <taxon>eudicotyledons</taxon>
        <taxon>Gunneridae</taxon>
        <taxon>Pentapetalae</taxon>
        <taxon>rosids</taxon>
        <taxon>malvids</taxon>
        <taxon>Malvales</taxon>
        <taxon>Malvaceae</taxon>
        <taxon>Grewioideae</taxon>
        <taxon>Apeibeae</taxon>
        <taxon>Corchorus</taxon>
    </lineage>
</organism>
<dbReference type="EMBL" id="AWUE01019275">
    <property type="protein sequence ID" value="OMO74638.1"/>
    <property type="molecule type" value="Genomic_DNA"/>
</dbReference>
<accession>A0A1R3HWH6</accession>
<evidence type="ECO:0000256" key="1">
    <source>
        <dbReference type="SAM" id="MobiDB-lite"/>
    </source>
</evidence>
<name>A0A1R3HWH6_9ROSI</name>
<sequence>MVTAKVIAEKLYGTIRDNPKMTLKAIQQMAEERFEGLKRAVTEELPRSEHRNCARHVYANWSGKALTRSMNKLIGDCQAGSEPEWQARVDALIAKNEPVGKELMLEDKNPRAWTRAFFGEHAKCDMVDNNICESFNSILLDARRKSIITMLEEIREQTMKRIEAKRIFCTKWKQDYGPLIKKKFDARKKDARQWKMVSYGANGAEVKQGNKSYIVKLDRRTCSCRYWQISAADKAKGKKKMDQPEVRFKKKSTKGMGLYPNKDGTSTFYNAFDFGNSSRGAAVGTKRGKTSNADPVGTQKSVKKQK</sequence>
<dbReference type="Proteomes" id="UP000187203">
    <property type="component" value="Unassembled WGS sequence"/>
</dbReference>
<feature type="region of interest" description="Disordered" evidence="1">
    <location>
        <begin position="280"/>
        <end position="306"/>
    </location>
</feature>
<evidence type="ECO:0000313" key="3">
    <source>
        <dbReference type="Proteomes" id="UP000187203"/>
    </source>
</evidence>
<evidence type="ECO:0000313" key="2">
    <source>
        <dbReference type="EMBL" id="OMO74638.1"/>
    </source>
</evidence>
<reference evidence="3" key="1">
    <citation type="submission" date="2013-09" db="EMBL/GenBank/DDBJ databases">
        <title>Corchorus olitorius genome sequencing.</title>
        <authorList>
            <person name="Alam M."/>
            <person name="Haque M.S."/>
            <person name="Islam M.S."/>
            <person name="Emdad E.M."/>
            <person name="Islam M.M."/>
            <person name="Ahmed B."/>
            <person name="Halim A."/>
            <person name="Hossen Q.M.M."/>
            <person name="Hossain M.Z."/>
            <person name="Ahmed R."/>
            <person name="Khan M.M."/>
            <person name="Islam R."/>
            <person name="Rashid M.M."/>
            <person name="Khan S.A."/>
            <person name="Rahman M.S."/>
            <person name="Alam M."/>
            <person name="Yahiya A.S."/>
            <person name="Khan M.S."/>
            <person name="Azam M.S."/>
            <person name="Haque T."/>
            <person name="Lashkar M.Z.H."/>
            <person name="Akhand A.I."/>
            <person name="Morshed G."/>
            <person name="Roy S."/>
            <person name="Uddin K.S."/>
            <person name="Rabeya T."/>
            <person name="Hossain A.S."/>
            <person name="Chowdhury A."/>
            <person name="Snigdha A.R."/>
            <person name="Mortoza M.S."/>
            <person name="Matin S.A."/>
            <person name="Hoque S.M.E."/>
            <person name="Islam M.K."/>
            <person name="Roy D.K."/>
            <person name="Haider R."/>
            <person name="Moosa M.M."/>
            <person name="Elias S.M."/>
            <person name="Hasan A.M."/>
            <person name="Jahan S."/>
            <person name="Shafiuddin M."/>
            <person name="Mahmood N."/>
            <person name="Shommy N.S."/>
        </authorList>
    </citation>
    <scope>NUCLEOTIDE SEQUENCE [LARGE SCALE GENOMIC DNA]</scope>
    <source>
        <strain evidence="3">cv. O-4</strain>
    </source>
</reference>
<dbReference type="AlphaFoldDB" id="A0A1R3HWH6"/>